<keyword evidence="2" id="KW-1185">Reference proteome</keyword>
<organism evidence="1 2">
    <name type="scientific">Rhizobium halophytocola</name>
    <dbReference type="NCBI Taxonomy" id="735519"/>
    <lineage>
        <taxon>Bacteria</taxon>
        <taxon>Pseudomonadati</taxon>
        <taxon>Pseudomonadota</taxon>
        <taxon>Alphaproteobacteria</taxon>
        <taxon>Hyphomicrobiales</taxon>
        <taxon>Rhizobiaceae</taxon>
        <taxon>Rhizobium/Agrobacterium group</taxon>
        <taxon>Rhizobium</taxon>
    </lineage>
</organism>
<proteinExistence type="predicted"/>
<protein>
    <submittedName>
        <fullName evidence="1">Uncharacterized protein</fullName>
    </submittedName>
</protein>
<evidence type="ECO:0000313" key="1">
    <source>
        <dbReference type="EMBL" id="MBP1849739.1"/>
    </source>
</evidence>
<gene>
    <name evidence="1" type="ORF">J2Z17_001160</name>
</gene>
<evidence type="ECO:0000313" key="2">
    <source>
        <dbReference type="Proteomes" id="UP000759443"/>
    </source>
</evidence>
<reference evidence="1 2" key="1">
    <citation type="submission" date="2021-03" db="EMBL/GenBank/DDBJ databases">
        <title>Genomic Encyclopedia of Type Strains, Phase IV (KMG-IV): sequencing the most valuable type-strain genomes for metagenomic binning, comparative biology and taxonomic classification.</title>
        <authorList>
            <person name="Goeker M."/>
        </authorList>
    </citation>
    <scope>NUCLEOTIDE SEQUENCE [LARGE SCALE GENOMIC DNA]</scope>
    <source>
        <strain evidence="1 2">DSM 21600</strain>
    </source>
</reference>
<dbReference type="RefSeq" id="WP_209943095.1">
    <property type="nucleotide sequence ID" value="NZ_JAGGJU010000003.1"/>
</dbReference>
<sequence>MTLSVGIASYGVHAAFADDVPLVWSASKVGDTAAGFTAGLRLGVLPVPTTVTASTTVTGTGAGRVRLADTPLILTGTMHLTPDRAVDWGRSATVAATYDAQAEQGVLSLSETREWLSNDDLSLRSSRTVRAVASAGDGMGVSASQSLSIDLQRFSTQISTSAVYDSFSREMTGNVGIRRQVGSEFSVNLSIANPWSAATPSVAARFDRKW</sequence>
<dbReference type="EMBL" id="JAGGJU010000003">
    <property type="protein sequence ID" value="MBP1849739.1"/>
    <property type="molecule type" value="Genomic_DNA"/>
</dbReference>
<accession>A0ABS4DVS3</accession>
<comment type="caution">
    <text evidence="1">The sequence shown here is derived from an EMBL/GenBank/DDBJ whole genome shotgun (WGS) entry which is preliminary data.</text>
</comment>
<name>A0ABS4DVS3_9HYPH</name>
<dbReference type="Proteomes" id="UP000759443">
    <property type="component" value="Unassembled WGS sequence"/>
</dbReference>